<reference evidence="2" key="1">
    <citation type="submission" date="2015-10" db="EMBL/GenBank/DDBJ databases">
        <authorList>
            <person name="Martinez-Garcia P.J."/>
            <person name="Crepeau M.W."/>
            <person name="Puiu D."/>
            <person name="Gonzalez-Ibeas D."/>
            <person name="Whalen J."/>
            <person name="Stevens K."/>
            <person name="Paul R."/>
            <person name="Butterfield T."/>
            <person name="Britton M."/>
            <person name="Reagan R."/>
            <person name="Chakraborty S."/>
            <person name="Walawage S.L."/>
            <person name="Vasquez-Gross H.A."/>
            <person name="Cardeno C."/>
            <person name="Famula R."/>
            <person name="Pratt K."/>
            <person name="Kuruganti S."/>
            <person name="Aradhya M.K."/>
            <person name="Leslie C.A."/>
            <person name="Dandekar A.M."/>
            <person name="Salzberg S.L."/>
            <person name="Wegrzyn J.L."/>
            <person name="Langley C.H."/>
            <person name="Neale D.B."/>
        </authorList>
    </citation>
    <scope>NUCLEOTIDE SEQUENCE</scope>
    <source>
        <tissue evidence="2">Leaves</tissue>
    </source>
</reference>
<organism evidence="2 3">
    <name type="scientific">Juglans regia</name>
    <name type="common">English walnut</name>
    <dbReference type="NCBI Taxonomy" id="51240"/>
    <lineage>
        <taxon>Eukaryota</taxon>
        <taxon>Viridiplantae</taxon>
        <taxon>Streptophyta</taxon>
        <taxon>Embryophyta</taxon>
        <taxon>Tracheophyta</taxon>
        <taxon>Spermatophyta</taxon>
        <taxon>Magnoliopsida</taxon>
        <taxon>eudicotyledons</taxon>
        <taxon>Gunneridae</taxon>
        <taxon>Pentapetalae</taxon>
        <taxon>rosids</taxon>
        <taxon>fabids</taxon>
        <taxon>Fagales</taxon>
        <taxon>Juglandaceae</taxon>
        <taxon>Juglans</taxon>
    </lineage>
</organism>
<dbReference type="Gramene" id="Jr02_16410_p2">
    <property type="protein sequence ID" value="cds.Jr02_16410_p2"/>
    <property type="gene ID" value="Jr02_16410"/>
</dbReference>
<dbReference type="AlphaFoldDB" id="A0A833Y8N3"/>
<evidence type="ECO:0000256" key="1">
    <source>
        <dbReference type="SAM" id="MobiDB-lite"/>
    </source>
</evidence>
<dbReference type="EMBL" id="LIHL02000002">
    <property type="protein sequence ID" value="KAF5478114.1"/>
    <property type="molecule type" value="Genomic_DNA"/>
</dbReference>
<sequence length="104" mass="12148">MRKSERSIEGNSCTRRRRNSGTRQDSGQKLEFCYTATTNKFSQFRTNTIHGNNFPNSQIYHSKFTIYNPIIYHEPEQESKIFETTMSSAETQKLTVSQTKTQKN</sequence>
<feature type="region of interest" description="Disordered" evidence="1">
    <location>
        <begin position="1"/>
        <end position="29"/>
    </location>
</feature>
<protein>
    <submittedName>
        <fullName evidence="2">Uncharacterized protein</fullName>
    </submittedName>
</protein>
<reference evidence="2" key="2">
    <citation type="submission" date="2020-03" db="EMBL/GenBank/DDBJ databases">
        <title>Walnut 2.0.</title>
        <authorList>
            <person name="Marrano A."/>
            <person name="Britton M."/>
            <person name="Zimin A.V."/>
            <person name="Zaini P.A."/>
            <person name="Workman R."/>
            <person name="Puiu D."/>
            <person name="Bianco L."/>
            <person name="Allen B.J."/>
            <person name="Troggio M."/>
            <person name="Leslie C.A."/>
            <person name="Timp W."/>
            <person name="Dendekar A."/>
            <person name="Salzberg S.L."/>
            <person name="Neale D.B."/>
        </authorList>
    </citation>
    <scope>NUCLEOTIDE SEQUENCE</scope>
    <source>
        <tissue evidence="2">Leaves</tissue>
    </source>
</reference>
<evidence type="ECO:0000313" key="2">
    <source>
        <dbReference type="EMBL" id="KAF5478114.1"/>
    </source>
</evidence>
<evidence type="ECO:0000313" key="3">
    <source>
        <dbReference type="Proteomes" id="UP000619265"/>
    </source>
</evidence>
<accession>A0A833Y8N3</accession>
<gene>
    <name evidence="2" type="ORF">F2P56_004701</name>
</gene>
<name>A0A833Y8N3_JUGRE</name>
<proteinExistence type="predicted"/>
<dbReference type="Proteomes" id="UP000619265">
    <property type="component" value="Unassembled WGS sequence"/>
</dbReference>
<comment type="caution">
    <text evidence="2">The sequence shown here is derived from an EMBL/GenBank/DDBJ whole genome shotgun (WGS) entry which is preliminary data.</text>
</comment>